<dbReference type="InterPro" id="IPR040701">
    <property type="entry name" value="Bact_RF_family2"/>
</dbReference>
<evidence type="ECO:0000313" key="2">
    <source>
        <dbReference type="Proteomes" id="UP000572680"/>
    </source>
</evidence>
<organism evidence="1 2">
    <name type="scientific">Actinomadura namibiensis</name>
    <dbReference type="NCBI Taxonomy" id="182080"/>
    <lineage>
        <taxon>Bacteria</taxon>
        <taxon>Bacillati</taxon>
        <taxon>Actinomycetota</taxon>
        <taxon>Actinomycetes</taxon>
        <taxon>Streptosporangiales</taxon>
        <taxon>Thermomonosporaceae</taxon>
        <taxon>Actinomadura</taxon>
    </lineage>
</organism>
<sequence length="365" mass="40155">MDLSFLKPLYRRPGPVASVYADLSRTTEDAAKAAELRWRALRSELEEQDCPEDTLRAIDGTVTGELAERRSEGLVLFAAGGEIVHAGRLPDPPAVTQARVGPLPHVLPWLTARGERFPYMVVVVDRKGGAIECVTAEGERERIDVPGDEDYPIRKVKAGDWNQSRFQRSAEETWKANAKKVGREVDRAARRVHAEVIMIAGDVRARNAVLEEISEGVREYTVESDRHEIGDPELQSELSRVLDLKCAERVFAVAERFERELARGERAVAGLPATVEAARNGQIEALLLDDADSPARLWVGPEPDQIATDPEELRRYGVDDPREERADAALIRAVACTDGGLVIVPPRDSDAGLGFGAVLRFTATP</sequence>
<dbReference type="Gene3D" id="3.30.420.60">
    <property type="entry name" value="eRF1 domain 2"/>
    <property type="match status" value="1"/>
</dbReference>
<comment type="caution">
    <text evidence="1">The sequence shown here is derived from an EMBL/GenBank/DDBJ whole genome shotgun (WGS) entry which is preliminary data.</text>
</comment>
<gene>
    <name evidence="1" type="ORF">HNR61_008151</name>
</gene>
<protein>
    <recommendedName>
        <fullName evidence="3">Peptide chain release factor 1</fullName>
    </recommendedName>
</protein>
<keyword evidence="2" id="KW-1185">Reference proteome</keyword>
<reference evidence="1 2" key="1">
    <citation type="submission" date="2020-08" db="EMBL/GenBank/DDBJ databases">
        <title>Genomic Encyclopedia of Type Strains, Phase IV (KMG-IV): sequencing the most valuable type-strain genomes for metagenomic binning, comparative biology and taxonomic classification.</title>
        <authorList>
            <person name="Goeker M."/>
        </authorList>
    </citation>
    <scope>NUCLEOTIDE SEQUENCE [LARGE SCALE GENOMIC DNA]</scope>
    <source>
        <strain evidence="1 2">DSM 44197</strain>
    </source>
</reference>
<dbReference type="RefSeq" id="WP_182848392.1">
    <property type="nucleotide sequence ID" value="NZ_BAAALP010000121.1"/>
</dbReference>
<evidence type="ECO:0000313" key="1">
    <source>
        <dbReference type="EMBL" id="MBA8956468.1"/>
    </source>
</evidence>
<dbReference type="AlphaFoldDB" id="A0A7W3LY76"/>
<dbReference type="InterPro" id="IPR042226">
    <property type="entry name" value="eFR1_2_sf"/>
</dbReference>
<dbReference type="SUPFAM" id="SSF53137">
    <property type="entry name" value="Translational machinery components"/>
    <property type="match status" value="1"/>
</dbReference>
<proteinExistence type="predicted"/>
<evidence type="ECO:0008006" key="3">
    <source>
        <dbReference type="Google" id="ProtNLM"/>
    </source>
</evidence>
<accession>A0A7W3LY76</accession>
<name>A0A7W3LY76_ACTNM</name>
<dbReference type="Proteomes" id="UP000572680">
    <property type="component" value="Unassembled WGS sequence"/>
</dbReference>
<dbReference type="Pfam" id="PF18844">
    <property type="entry name" value="baeRF_family2"/>
    <property type="match status" value="1"/>
</dbReference>
<dbReference type="EMBL" id="JACJIA010000016">
    <property type="protein sequence ID" value="MBA8956468.1"/>
    <property type="molecule type" value="Genomic_DNA"/>
</dbReference>